<sequence length="223" mass="24868">MTVYDIAAALPSIEVLRGRCRAIAVLERAMDGIQPYHCYTRAWGDDEAALMRDGCGDEWAVVFTGEGAFIRVFDHESAMSPYCDEDRELWPGLLDGLPPEFVAQVEEPAFGDEEGHFVATAVLWRLAGDDRWHAGQGIEFPPSRGPYDEGPDGTYLLEILLDDIVDKYLRYVEEFYETSVDRNAAEHVVAGRPLTDAVIKVLNPNVDLARLREDVTAMGYPLA</sequence>
<gene>
    <name evidence="1" type="ORF">GCM10009682_40200</name>
</gene>
<dbReference type="RefSeq" id="WP_344134349.1">
    <property type="nucleotide sequence ID" value="NZ_BAAALT010000130.1"/>
</dbReference>
<protein>
    <submittedName>
        <fullName evidence="1">Uncharacterized protein</fullName>
    </submittedName>
</protein>
<evidence type="ECO:0000313" key="2">
    <source>
        <dbReference type="Proteomes" id="UP001500218"/>
    </source>
</evidence>
<evidence type="ECO:0000313" key="1">
    <source>
        <dbReference type="EMBL" id="GAA1815103.1"/>
    </source>
</evidence>
<accession>A0ABP4YL59</accession>
<comment type="caution">
    <text evidence="1">The sequence shown here is derived from an EMBL/GenBank/DDBJ whole genome shotgun (WGS) entry which is preliminary data.</text>
</comment>
<proteinExistence type="predicted"/>
<organism evidence="1 2">
    <name type="scientific">Luedemannella flava</name>
    <dbReference type="NCBI Taxonomy" id="349316"/>
    <lineage>
        <taxon>Bacteria</taxon>
        <taxon>Bacillati</taxon>
        <taxon>Actinomycetota</taxon>
        <taxon>Actinomycetes</taxon>
        <taxon>Micromonosporales</taxon>
        <taxon>Micromonosporaceae</taxon>
        <taxon>Luedemannella</taxon>
    </lineage>
</organism>
<dbReference type="EMBL" id="BAAALT010000130">
    <property type="protein sequence ID" value="GAA1815103.1"/>
    <property type="molecule type" value="Genomic_DNA"/>
</dbReference>
<keyword evidence="2" id="KW-1185">Reference proteome</keyword>
<name>A0ABP4YL59_9ACTN</name>
<reference evidence="2" key="1">
    <citation type="journal article" date="2019" name="Int. J. Syst. Evol. Microbiol.">
        <title>The Global Catalogue of Microorganisms (GCM) 10K type strain sequencing project: providing services to taxonomists for standard genome sequencing and annotation.</title>
        <authorList>
            <consortium name="The Broad Institute Genomics Platform"/>
            <consortium name="The Broad Institute Genome Sequencing Center for Infectious Disease"/>
            <person name="Wu L."/>
            <person name="Ma J."/>
        </authorList>
    </citation>
    <scope>NUCLEOTIDE SEQUENCE [LARGE SCALE GENOMIC DNA]</scope>
    <source>
        <strain evidence="2">JCM 13250</strain>
    </source>
</reference>
<dbReference type="Proteomes" id="UP001500218">
    <property type="component" value="Unassembled WGS sequence"/>
</dbReference>